<evidence type="ECO:0000313" key="4">
    <source>
        <dbReference type="Proteomes" id="UP000321514"/>
    </source>
</evidence>
<dbReference type="Proteomes" id="UP000183760">
    <property type="component" value="Unassembled WGS sequence"/>
</dbReference>
<protein>
    <submittedName>
        <fullName evidence="1">Uncharacterized protein</fullName>
    </submittedName>
</protein>
<dbReference type="EMBL" id="BJXR01000061">
    <property type="protein sequence ID" value="GEN12415.1"/>
    <property type="molecule type" value="Genomic_DNA"/>
</dbReference>
<reference evidence="1 4" key="2">
    <citation type="submission" date="2019-07" db="EMBL/GenBank/DDBJ databases">
        <title>Whole genome shotgun sequence of Myxococcus fulvus NBRC 100333.</title>
        <authorList>
            <person name="Hosoyama A."/>
            <person name="Uohara A."/>
            <person name="Ohji S."/>
            <person name="Ichikawa N."/>
        </authorList>
    </citation>
    <scope>NUCLEOTIDE SEQUENCE [LARGE SCALE GENOMIC DNA]</scope>
    <source>
        <strain evidence="1 4">NBRC 100333</strain>
    </source>
</reference>
<dbReference type="OrthoDB" id="5019990at2"/>
<dbReference type="AlphaFoldDB" id="A0A511TE26"/>
<evidence type="ECO:0000313" key="3">
    <source>
        <dbReference type="Proteomes" id="UP000183760"/>
    </source>
</evidence>
<proteinExistence type="predicted"/>
<gene>
    <name evidence="1" type="ORF">MFU01_74520</name>
    <name evidence="2" type="ORF">SAMN05443572_103100</name>
</gene>
<name>A0A511TE26_MYXFU</name>
<accession>A0A511TE26</accession>
<dbReference type="EMBL" id="FOIB01000003">
    <property type="protein sequence ID" value="SET75969.1"/>
    <property type="molecule type" value="Genomic_DNA"/>
</dbReference>
<dbReference type="RefSeq" id="WP_143097069.1">
    <property type="nucleotide sequence ID" value="NZ_BJXR01000061.1"/>
</dbReference>
<reference evidence="2 3" key="1">
    <citation type="submission" date="2016-10" db="EMBL/GenBank/DDBJ databases">
        <authorList>
            <person name="Varghese N."/>
            <person name="Submissions S."/>
        </authorList>
    </citation>
    <scope>NUCLEOTIDE SEQUENCE [LARGE SCALE GENOMIC DNA]</scope>
    <source>
        <strain evidence="2 3">DSM 16525</strain>
    </source>
</reference>
<comment type="caution">
    <text evidence="1">The sequence shown here is derived from an EMBL/GenBank/DDBJ whole genome shotgun (WGS) entry which is preliminary data.</text>
</comment>
<keyword evidence="3" id="KW-1185">Reference proteome</keyword>
<sequence length="208" mass="22820">MKSALSPDDFLPGETLLLSKGANLVIKPSEHGLGRFAFDRLMWVVGMKQKEALGGELHLTNYRLLFKTHGFNRLRGRISLFLPSLLEARDASFLFVRKIVVSTHLTRAEIVVWGIPEFLNAMQRAAGALSPADFEAMRAHAAAHPERVGAGLRVNATLEDLNDLALAGESVVELLKAAANPLEAIGSLALAELLSRTVEEGWQRLFNR</sequence>
<evidence type="ECO:0000313" key="1">
    <source>
        <dbReference type="EMBL" id="GEN12415.1"/>
    </source>
</evidence>
<dbReference type="Proteomes" id="UP000321514">
    <property type="component" value="Unassembled WGS sequence"/>
</dbReference>
<organism evidence="1 4">
    <name type="scientific">Myxococcus fulvus</name>
    <dbReference type="NCBI Taxonomy" id="33"/>
    <lineage>
        <taxon>Bacteria</taxon>
        <taxon>Pseudomonadati</taxon>
        <taxon>Myxococcota</taxon>
        <taxon>Myxococcia</taxon>
        <taxon>Myxococcales</taxon>
        <taxon>Cystobacterineae</taxon>
        <taxon>Myxococcaceae</taxon>
        <taxon>Myxococcus</taxon>
    </lineage>
</organism>
<evidence type="ECO:0000313" key="2">
    <source>
        <dbReference type="EMBL" id="SET75969.1"/>
    </source>
</evidence>